<proteinExistence type="inferred from homology"/>
<dbReference type="RefSeq" id="WP_243536431.1">
    <property type="nucleotide sequence ID" value="NZ_CP093442.1"/>
</dbReference>
<evidence type="ECO:0000256" key="3">
    <source>
        <dbReference type="ARBA" id="ARBA00009014"/>
    </source>
</evidence>
<dbReference type="SUPFAM" id="SSF52374">
    <property type="entry name" value="Nucleotidylyl transferase"/>
    <property type="match status" value="1"/>
</dbReference>
<evidence type="ECO:0000313" key="16">
    <source>
        <dbReference type="Proteomes" id="UP000830116"/>
    </source>
</evidence>
<dbReference type="InterPro" id="IPR014729">
    <property type="entry name" value="Rossmann-like_a/b/a_fold"/>
</dbReference>
<dbReference type="NCBIfam" id="NF000840">
    <property type="entry name" value="PRK00071.1-3"/>
    <property type="match status" value="1"/>
</dbReference>
<keyword evidence="6 12" id="KW-0808">Transferase</keyword>
<comment type="subunit">
    <text evidence="13">Interacts with ribosomal protein uL14 (rplN).</text>
</comment>
<dbReference type="PANTHER" id="PTHR39321:SF3">
    <property type="entry name" value="PHOSPHOPANTETHEINE ADENYLYLTRANSFERASE"/>
    <property type="match status" value="1"/>
</dbReference>
<keyword evidence="13" id="KW-0810">Translation regulation</keyword>
<keyword evidence="9 12" id="KW-0067">ATP-binding</keyword>
<gene>
    <name evidence="12 15" type="primary">nadD</name>
    <name evidence="13" type="synonym">rsfS</name>
    <name evidence="15" type="ORF">MNR06_12220</name>
</gene>
<evidence type="ECO:0000256" key="2">
    <source>
        <dbReference type="ARBA" id="ARBA00005019"/>
    </source>
</evidence>
<dbReference type="Gene3D" id="3.30.460.10">
    <property type="entry name" value="Beta Polymerase, domain 2"/>
    <property type="match status" value="1"/>
</dbReference>
<dbReference type="HAMAP" id="MF_00244">
    <property type="entry name" value="NaMN_adenylyltr"/>
    <property type="match status" value="1"/>
</dbReference>
<dbReference type="GO" id="GO:0016779">
    <property type="term" value="F:nucleotidyltransferase activity"/>
    <property type="evidence" value="ECO:0007669"/>
    <property type="project" value="UniProtKB-KW"/>
</dbReference>
<keyword evidence="5 12" id="KW-0662">Pyridine nucleotide biosynthesis</keyword>
<sequence length="343" mass="38709">MKIGIFGGSFNPPHMGHLNAIQTVAKKAGLGKVHVVPAAQNPLKTPVEGPSPEQRLELTRMAFEQYGDLYFVDDQEMKRGGMSYTIDTVLNLRKTYDAADLYLVVGADKFEELSQWKDYQKLLAETNLVVTTRPGYDTPESLEEMPGYLKPMVADFDFNFIELNTGRNIQFITLRDIEISSSEVRKSLRNGKPVEKYLPLAVETYIKEHKLYRNIGHRIGDFQKFTAFCADVLFSKKGINVRGFDLTKVSAPSEYTLIASGTSTRHAAAMAENIVQAVKEEYNVHPQSVEGIDEGRWVLVDYGPLIIHLFYDFVRQEYNLEGLWRDGKDLGLKDPYVGKPGAQ</sequence>
<comment type="pathway">
    <text evidence="2 12">Cofactor biosynthesis; NAD(+) biosynthesis; deamido-NAD(+) from nicotinate D-ribonucleotide: step 1/1.</text>
</comment>
<comment type="catalytic activity">
    <reaction evidence="11 12">
        <text>nicotinate beta-D-ribonucleotide + ATP + H(+) = deamido-NAD(+) + diphosphate</text>
        <dbReference type="Rhea" id="RHEA:22860"/>
        <dbReference type="ChEBI" id="CHEBI:15378"/>
        <dbReference type="ChEBI" id="CHEBI:30616"/>
        <dbReference type="ChEBI" id="CHEBI:33019"/>
        <dbReference type="ChEBI" id="CHEBI:57502"/>
        <dbReference type="ChEBI" id="CHEBI:58437"/>
        <dbReference type="EC" id="2.7.7.18"/>
    </reaction>
</comment>
<evidence type="ECO:0000256" key="13">
    <source>
        <dbReference type="HAMAP-Rule" id="MF_01477"/>
    </source>
</evidence>
<evidence type="ECO:0000256" key="4">
    <source>
        <dbReference type="ARBA" id="ARBA00010574"/>
    </source>
</evidence>
<reference evidence="15" key="1">
    <citation type="submission" date="2022-03" db="EMBL/GenBank/DDBJ databases">
        <title>Genome Identification and Characterization of new species Bdellovibrio reynosense LBG001 sp. nov. from a Mexico soil sample.</title>
        <authorList>
            <person name="Camilli A."/>
            <person name="Ajao Y."/>
            <person name="Guo X."/>
        </authorList>
    </citation>
    <scope>NUCLEOTIDE SEQUENCE</scope>
    <source>
        <strain evidence="15">LBG001</strain>
    </source>
</reference>
<evidence type="ECO:0000256" key="6">
    <source>
        <dbReference type="ARBA" id="ARBA00022679"/>
    </source>
</evidence>
<dbReference type="NCBIfam" id="TIGR00125">
    <property type="entry name" value="cyt_tran_rel"/>
    <property type="match status" value="1"/>
</dbReference>
<dbReference type="InterPro" id="IPR043519">
    <property type="entry name" value="NT_sf"/>
</dbReference>
<dbReference type="InterPro" id="IPR004394">
    <property type="entry name" value="Iojap/RsfS/C7orf30"/>
</dbReference>
<evidence type="ECO:0000313" key="15">
    <source>
        <dbReference type="EMBL" id="UOF00464.1"/>
    </source>
</evidence>
<evidence type="ECO:0000256" key="10">
    <source>
        <dbReference type="ARBA" id="ARBA00023027"/>
    </source>
</evidence>
<dbReference type="PANTHER" id="PTHR39321">
    <property type="entry name" value="NICOTINATE-NUCLEOTIDE ADENYLYLTRANSFERASE-RELATED"/>
    <property type="match status" value="1"/>
</dbReference>
<comment type="similarity">
    <text evidence="3 12">Belongs to the NadD family.</text>
</comment>
<dbReference type="Gene3D" id="3.40.50.620">
    <property type="entry name" value="HUPs"/>
    <property type="match status" value="1"/>
</dbReference>
<dbReference type="InterPro" id="IPR004821">
    <property type="entry name" value="Cyt_trans-like"/>
</dbReference>
<dbReference type="NCBIfam" id="TIGR00090">
    <property type="entry name" value="rsfS_iojap_ybeB"/>
    <property type="match status" value="1"/>
</dbReference>
<dbReference type="Proteomes" id="UP000830116">
    <property type="component" value="Chromosome"/>
</dbReference>
<comment type="similarity">
    <text evidence="4 13">Belongs to the Iojap/RsfS family.</text>
</comment>
<dbReference type="CDD" id="cd02165">
    <property type="entry name" value="NMNAT"/>
    <property type="match status" value="1"/>
</dbReference>
<dbReference type="EC" id="2.7.7.18" evidence="12"/>
<feature type="domain" description="Cytidyltransferase-like" evidence="14">
    <location>
        <begin position="5"/>
        <end position="186"/>
    </location>
</feature>
<accession>A0ABY4C7M3</accession>
<protein>
    <recommendedName>
        <fullName evidence="12 13">Multifunctional fusion protein</fullName>
    </recommendedName>
    <domain>
        <recommendedName>
            <fullName evidence="12">Probable nicotinate-nucleotide adenylyltransferase</fullName>
            <ecNumber evidence="12">2.7.7.18</ecNumber>
        </recommendedName>
        <alternativeName>
            <fullName evidence="12">Deamido-NAD(+) diphosphorylase</fullName>
        </alternativeName>
        <alternativeName>
            <fullName evidence="12">Deamido-NAD(+) pyrophosphorylase</fullName>
        </alternativeName>
        <alternativeName>
            <fullName evidence="12">Nicotinate mononucleotide adenylyltransferase</fullName>
            <shortName evidence="12">NaMN adenylyltransferase</shortName>
        </alternativeName>
    </domain>
    <domain>
        <recommendedName>
            <fullName evidence="13">Ribosomal silencing factor RsfS</fullName>
        </recommendedName>
    </domain>
</protein>
<evidence type="ECO:0000259" key="14">
    <source>
        <dbReference type="Pfam" id="PF01467"/>
    </source>
</evidence>
<evidence type="ECO:0000256" key="1">
    <source>
        <dbReference type="ARBA" id="ARBA00002324"/>
    </source>
</evidence>
<organism evidence="15 16">
    <name type="scientific">Bdellovibrio reynosensis</name>
    <dbReference type="NCBI Taxonomy" id="2835041"/>
    <lineage>
        <taxon>Bacteria</taxon>
        <taxon>Pseudomonadati</taxon>
        <taxon>Bdellovibrionota</taxon>
        <taxon>Bdellovibrionia</taxon>
        <taxon>Bdellovibrionales</taxon>
        <taxon>Pseudobdellovibrionaceae</taxon>
        <taxon>Bdellovibrio</taxon>
    </lineage>
</organism>
<dbReference type="Pfam" id="PF02410">
    <property type="entry name" value="RsfS"/>
    <property type="match status" value="1"/>
</dbReference>
<keyword evidence="13" id="KW-0678">Repressor</keyword>
<keyword evidence="10 12" id="KW-0520">NAD</keyword>
<comment type="function">
    <text evidence="13">Functions as a ribosomal silencing factor. Interacts with ribosomal protein uL14 (rplN), blocking formation of intersubunit bridge B8. Prevents association of the 30S and 50S ribosomal subunits and the formation of functional ribosomes, thus repressing translation.</text>
</comment>
<dbReference type="NCBIfam" id="TIGR00482">
    <property type="entry name" value="nicotinate (nicotinamide) nucleotide adenylyltransferase"/>
    <property type="match status" value="1"/>
</dbReference>
<evidence type="ECO:0000256" key="9">
    <source>
        <dbReference type="ARBA" id="ARBA00022840"/>
    </source>
</evidence>
<keyword evidence="8 12" id="KW-0547">Nucleotide-binding</keyword>
<evidence type="ECO:0000256" key="8">
    <source>
        <dbReference type="ARBA" id="ARBA00022741"/>
    </source>
</evidence>
<name>A0ABY4C7M3_9BACT</name>
<keyword evidence="7 12" id="KW-0548">Nucleotidyltransferase</keyword>
<dbReference type="EMBL" id="CP093442">
    <property type="protein sequence ID" value="UOF00464.1"/>
    <property type="molecule type" value="Genomic_DNA"/>
</dbReference>
<dbReference type="SUPFAM" id="SSF81301">
    <property type="entry name" value="Nucleotidyltransferase"/>
    <property type="match status" value="1"/>
</dbReference>
<keyword evidence="13" id="KW-0963">Cytoplasm</keyword>
<evidence type="ECO:0000256" key="7">
    <source>
        <dbReference type="ARBA" id="ARBA00022695"/>
    </source>
</evidence>
<comment type="function">
    <text evidence="1 12">Catalyzes the reversible adenylation of nicotinate mononucleotide (NaMN) to nicotinic acid adenine dinucleotide (NaAD).</text>
</comment>
<dbReference type="HAMAP" id="MF_01477">
    <property type="entry name" value="Iojap_RsfS"/>
    <property type="match status" value="1"/>
</dbReference>
<evidence type="ECO:0000256" key="12">
    <source>
        <dbReference type="HAMAP-Rule" id="MF_00244"/>
    </source>
</evidence>
<keyword evidence="16" id="KW-1185">Reference proteome</keyword>
<dbReference type="Pfam" id="PF01467">
    <property type="entry name" value="CTP_transf_like"/>
    <property type="match status" value="1"/>
</dbReference>
<dbReference type="InterPro" id="IPR005248">
    <property type="entry name" value="NadD/NMNAT"/>
</dbReference>
<evidence type="ECO:0000256" key="5">
    <source>
        <dbReference type="ARBA" id="ARBA00022642"/>
    </source>
</evidence>
<evidence type="ECO:0000256" key="11">
    <source>
        <dbReference type="ARBA" id="ARBA00048721"/>
    </source>
</evidence>
<comment type="subcellular location">
    <subcellularLocation>
        <location evidence="13">Cytoplasm</location>
    </subcellularLocation>
</comment>